<reference evidence="1" key="1">
    <citation type="submission" date="2023-01" db="EMBL/GenBank/DDBJ databases">
        <title>Metagenome sequencing of chrysophaentin producing Chrysophaeum taylorii.</title>
        <authorList>
            <person name="Davison J."/>
            <person name="Bewley C."/>
        </authorList>
    </citation>
    <scope>NUCLEOTIDE SEQUENCE</scope>
    <source>
        <strain evidence="1">NIES-1699</strain>
    </source>
</reference>
<organism evidence="1 2">
    <name type="scientific">Chrysophaeum taylorii</name>
    <dbReference type="NCBI Taxonomy" id="2483200"/>
    <lineage>
        <taxon>Eukaryota</taxon>
        <taxon>Sar</taxon>
        <taxon>Stramenopiles</taxon>
        <taxon>Ochrophyta</taxon>
        <taxon>Pelagophyceae</taxon>
        <taxon>Pelagomonadales</taxon>
        <taxon>Pelagomonadaceae</taxon>
        <taxon>Chrysophaeum</taxon>
    </lineage>
</organism>
<evidence type="ECO:0008006" key="3">
    <source>
        <dbReference type="Google" id="ProtNLM"/>
    </source>
</evidence>
<accession>A0AAD7UMF4</accession>
<comment type="caution">
    <text evidence="1">The sequence shown here is derived from an EMBL/GenBank/DDBJ whole genome shotgun (WGS) entry which is preliminary data.</text>
</comment>
<sequence>MRWVAALLVLERCTSLSTPFRRLLGSGLSDMQALVAAEAARQATGIEHRLVKSTARISGLSERRFLLVEDAEQQTLDDVAAAMDACNAGTVLSLGAPSWGGNDPQSAIDAAAVAYVDRYHLATPVATHETTWEPGVARVAAHVELDGARRDDFDGRWDVSEVVVVDGLVDEPLRAALLSCLGGEPLNPRTWVRGGLSDVAGRRGSSWGLRPAHLEWLCGSRPPDALVELQTRLNKWFQSCNPNPIVSRMPEACFGGDVPPIAANAPVASDAGTFGYHVDADPFLLPPSPFTDFFGYYVNRAAAKPRWVSALVYLSPDWPLHFGAPTRFLDPPSKRTVDVAPTPGRVVLLDQDVSHCVVAPRKVAGHRPRFSLVLKLLVHPAHPLGASDGDATVRLAPPFEEADLKYRRHMRVGSAARGPSAASAAEPWELPPRLDPVGDLLQGLTVP</sequence>
<gene>
    <name evidence="1" type="ORF">CTAYLR_004140</name>
</gene>
<proteinExistence type="predicted"/>
<dbReference type="AlphaFoldDB" id="A0AAD7UMF4"/>
<keyword evidence="2" id="KW-1185">Reference proteome</keyword>
<evidence type="ECO:0000313" key="1">
    <source>
        <dbReference type="EMBL" id="KAJ8611252.1"/>
    </source>
</evidence>
<dbReference type="Gene3D" id="2.60.120.620">
    <property type="entry name" value="q2cbj1_9rhob like domain"/>
    <property type="match status" value="1"/>
</dbReference>
<name>A0AAD7UMF4_9STRA</name>
<dbReference type="EMBL" id="JAQMWT010000078">
    <property type="protein sequence ID" value="KAJ8611252.1"/>
    <property type="molecule type" value="Genomic_DNA"/>
</dbReference>
<protein>
    <recommendedName>
        <fullName evidence="3">Fe2OG dioxygenase domain-containing protein</fullName>
    </recommendedName>
</protein>
<evidence type="ECO:0000313" key="2">
    <source>
        <dbReference type="Proteomes" id="UP001230188"/>
    </source>
</evidence>
<dbReference type="Proteomes" id="UP001230188">
    <property type="component" value="Unassembled WGS sequence"/>
</dbReference>